<dbReference type="CDD" id="cd10918">
    <property type="entry name" value="CE4_NodB_like_5s_6s"/>
    <property type="match status" value="1"/>
</dbReference>
<dbReference type="SUPFAM" id="SSF88713">
    <property type="entry name" value="Glycoside hydrolase/deacetylase"/>
    <property type="match status" value="1"/>
</dbReference>
<organism evidence="4">
    <name type="scientific">Staphylococcus phage HS12</name>
    <dbReference type="NCBI Taxonomy" id="3056402"/>
    <lineage>
        <taxon>Viruses</taxon>
    </lineage>
</organism>
<evidence type="ECO:0000256" key="2">
    <source>
        <dbReference type="SAM" id="Coils"/>
    </source>
</evidence>
<dbReference type="Pfam" id="PF01522">
    <property type="entry name" value="Polysacc_deac_1"/>
    <property type="match status" value="1"/>
</dbReference>
<name>A0AA50A6V7_9VIRU</name>
<dbReference type="GO" id="GO:0005975">
    <property type="term" value="P:carbohydrate metabolic process"/>
    <property type="evidence" value="ECO:0007669"/>
    <property type="project" value="InterPro"/>
</dbReference>
<evidence type="ECO:0000256" key="1">
    <source>
        <dbReference type="ARBA" id="ARBA00022729"/>
    </source>
</evidence>
<accession>A0AA50A6V7</accession>
<feature type="domain" description="NodB homology" evidence="3">
    <location>
        <begin position="115"/>
        <end position="237"/>
    </location>
</feature>
<keyword evidence="1" id="KW-0732">Signal</keyword>
<dbReference type="EMBL" id="OQ890318">
    <property type="protein sequence ID" value="WLJ25855.1"/>
    <property type="molecule type" value="Genomic_DNA"/>
</dbReference>
<proteinExistence type="predicted"/>
<sequence length="547" mass="62581">MGRRVIKSLWNRDNLLDLNENFVELYKDIRNSYSISAGFLSEAQNVLENAKKYNLENQDVKRQLDNIVLESGDSNAEVAQARSTFPTLNARLDNEFQRLMDSEAKANRAVIATSKRKFPMLTFIDDDGRTELKQKWEPILKEKKNKLTVALVTSWVDREAPTVIHWDEIHRWKEEYGVEFVSHTHTHQRANSLTPIQVEDELSQAKAILKREGLTHDIIVQPFGENTEDVRRISRDYAKANFGIKEFVNQTPFDTFNAKRISLADSFNNTWEDYKKVLDEAIATNGWVVFKSHSQYTSFDSNQIELIKKIIDYARTNGIVNVDLEEGLQYFGNIIDLGDYTAREQAGVHYYVLDRDGKVYSNTNSKDFWAYKYNSVDFNTPVTFFEPNTTSTTTIVSSASSPFPTTKPGTLITFRGDSITLSYQLYIPSINDQIYKRRWDDTAQGWTSFKKIVTDSVEHFTRHYTSAIKINANSTYDVDISNAVLTSLGFKAGDLIYGSPEIKLPDGVIYNVMIVTDNTITVRYANTTSSPINVNATNFNFKISRVK</sequence>
<dbReference type="InterPro" id="IPR011330">
    <property type="entry name" value="Glyco_hydro/deAcase_b/a-brl"/>
</dbReference>
<feature type="coiled-coil region" evidence="2">
    <location>
        <begin position="43"/>
        <end position="70"/>
    </location>
</feature>
<reference evidence="4" key="1">
    <citation type="submission" date="2023-04" db="EMBL/GenBank/DDBJ databases">
        <title>The human skin virome in hidradenitis suppurativa patients.</title>
        <authorList>
            <person name="Jansen D."/>
        </authorList>
    </citation>
    <scope>NUCLEOTIDE SEQUENCE</scope>
    <source>
        <strain evidence="4">VC3_JansenPhageI</strain>
    </source>
</reference>
<dbReference type="InterPro" id="IPR002509">
    <property type="entry name" value="NODB_dom"/>
</dbReference>
<evidence type="ECO:0000313" key="4">
    <source>
        <dbReference type="EMBL" id="WLJ25855.1"/>
    </source>
</evidence>
<keyword evidence="2" id="KW-0175">Coiled coil</keyword>
<dbReference type="PANTHER" id="PTHR34216">
    <property type="match status" value="1"/>
</dbReference>
<dbReference type="InterPro" id="IPR051398">
    <property type="entry name" value="Polysacch_Deacetylase"/>
</dbReference>
<dbReference type="Gene3D" id="3.20.20.370">
    <property type="entry name" value="Glycoside hydrolase/deacetylase"/>
    <property type="match status" value="1"/>
</dbReference>
<evidence type="ECO:0000259" key="3">
    <source>
        <dbReference type="Pfam" id="PF01522"/>
    </source>
</evidence>
<dbReference type="PANTHER" id="PTHR34216:SF7">
    <property type="entry name" value="POLY-BETA-1,6-N-ACETYL-D-GLUCOSAMINE N-DEACETYLASE"/>
    <property type="match status" value="1"/>
</dbReference>
<dbReference type="GO" id="GO:0016810">
    <property type="term" value="F:hydrolase activity, acting on carbon-nitrogen (but not peptide) bonds"/>
    <property type="evidence" value="ECO:0007669"/>
    <property type="project" value="InterPro"/>
</dbReference>
<protein>
    <recommendedName>
        <fullName evidence="3">NodB homology domain-containing protein</fullName>
    </recommendedName>
</protein>